<protein>
    <submittedName>
        <fullName evidence="1">Uncharacterized protein</fullName>
    </submittedName>
</protein>
<organism evidence="1 2">
    <name type="scientific">Legionella nautarum</name>
    <dbReference type="NCBI Taxonomy" id="45070"/>
    <lineage>
        <taxon>Bacteria</taxon>
        <taxon>Pseudomonadati</taxon>
        <taxon>Pseudomonadota</taxon>
        <taxon>Gammaproteobacteria</taxon>
        <taxon>Legionellales</taxon>
        <taxon>Legionellaceae</taxon>
        <taxon>Legionella</taxon>
    </lineage>
</organism>
<dbReference type="AlphaFoldDB" id="A0A0W0WIV1"/>
<evidence type="ECO:0000313" key="1">
    <source>
        <dbReference type="EMBL" id="KTD32248.1"/>
    </source>
</evidence>
<keyword evidence="2" id="KW-1185">Reference proteome</keyword>
<dbReference type="Proteomes" id="UP000054725">
    <property type="component" value="Unassembled WGS sequence"/>
</dbReference>
<comment type="caution">
    <text evidence="1">The sequence shown here is derived from an EMBL/GenBank/DDBJ whole genome shotgun (WGS) entry which is preliminary data.</text>
</comment>
<name>A0A0W0WIV1_9GAMM</name>
<evidence type="ECO:0000313" key="2">
    <source>
        <dbReference type="Proteomes" id="UP000054725"/>
    </source>
</evidence>
<dbReference type="EMBL" id="LNYO01000027">
    <property type="protein sequence ID" value="KTD32248.1"/>
    <property type="molecule type" value="Genomic_DNA"/>
</dbReference>
<gene>
    <name evidence="1" type="ORF">Lnau_3159</name>
</gene>
<reference evidence="1 2" key="1">
    <citation type="submission" date="2015-11" db="EMBL/GenBank/DDBJ databases">
        <title>Genomic analysis of 38 Legionella species identifies large and diverse effector repertoires.</title>
        <authorList>
            <person name="Burstein D."/>
            <person name="Amaro F."/>
            <person name="Zusman T."/>
            <person name="Lifshitz Z."/>
            <person name="Cohen O."/>
            <person name="Gilbert J.A."/>
            <person name="Pupko T."/>
            <person name="Shuman H.A."/>
            <person name="Segal G."/>
        </authorList>
    </citation>
    <scope>NUCLEOTIDE SEQUENCE [LARGE SCALE GENOMIC DNA]</scope>
    <source>
        <strain evidence="1 2">ATCC 49506</strain>
    </source>
</reference>
<sequence>MFLVMKCHPFIFASKNSLFHSTIHKNGLNLKALKTMMSLLHTLENQCLMFLSTQKVTTENLHSLIGEFLYTQPKHVMLILVKEVLKTDAVSFTLAHEKNNNPDFLIQRVTLHLNHLLYETIKTYYFQSKS</sequence>
<dbReference type="PATRIC" id="fig|45070.6.peg.3336"/>
<accession>A0A0W0WIV1</accession>
<proteinExistence type="predicted"/>